<dbReference type="InterPro" id="IPR029066">
    <property type="entry name" value="PLP-binding_barrel"/>
</dbReference>
<reference evidence="3" key="1">
    <citation type="submission" date="2018-09" db="EMBL/GenBank/DDBJ databases">
        <authorList>
            <person name="Livingstone P.G."/>
            <person name="Whitworth D.E."/>
        </authorList>
    </citation>
    <scope>NUCLEOTIDE SEQUENCE [LARGE SCALE GENOMIC DNA]</scope>
    <source>
        <strain evidence="3">CA054A</strain>
    </source>
</reference>
<evidence type="ECO:0000313" key="3">
    <source>
        <dbReference type="Proteomes" id="UP000268094"/>
    </source>
</evidence>
<accession>A0A3A8JKT5</accession>
<comment type="caution">
    <text evidence="2">The sequence shown here is derived from an EMBL/GenBank/DDBJ whole genome shotgun (WGS) entry which is preliminary data.</text>
</comment>
<keyword evidence="3" id="KW-1185">Reference proteome</keyword>
<proteinExistence type="predicted"/>
<dbReference type="InterPro" id="IPR001608">
    <property type="entry name" value="Ala_racemase_N"/>
</dbReference>
<sequence>MAALSACPHRGGPDVTRDHAYYARALEGRRLPLAFADVDLLGENAAALVRRAGGRPVRLATKSVRCVALLRRVLDGHPGFQGLMCFSADEAVRLRERGFTDLLMGYPIVDPEALAELCRPPAPVTLMVDCQEHVVLAARAARRQGTRVPLCLDVDLSVDLPGLRFGVHRSPVRTPEDALAVARSIAAEGDVFLAGVMGYEAQLAGVPDAAPHARAKNLAIRALKRASVGPVRTRRQSVVAALKDAGFPVRFVNGGGTGSLETTREDSSVTELTAGSGLYSPALFDGYRGFHHLPAVAFAIPVTRRPGPGLFTLQGGGYVASGAAGADKLPVPYLPEGAKLLPLEGAGEVQTPIAYTGPVPLPLGAPVFFRHAKAGEICEHFRTLLLISEGRVVDEVPTYRGEWG</sequence>
<organism evidence="2 3">
    <name type="scientific">Corallococcus terminator</name>
    <dbReference type="NCBI Taxonomy" id="2316733"/>
    <lineage>
        <taxon>Bacteria</taxon>
        <taxon>Pseudomonadati</taxon>
        <taxon>Myxococcota</taxon>
        <taxon>Myxococcia</taxon>
        <taxon>Myxococcales</taxon>
        <taxon>Cystobacterineae</taxon>
        <taxon>Myxococcaceae</taxon>
        <taxon>Corallococcus</taxon>
    </lineage>
</organism>
<dbReference type="PANTHER" id="PTHR28004:SF2">
    <property type="entry name" value="D-SERINE DEHYDRATASE"/>
    <property type="match status" value="1"/>
</dbReference>
<dbReference type="SUPFAM" id="SSF51419">
    <property type="entry name" value="PLP-binding barrel"/>
    <property type="match status" value="1"/>
</dbReference>
<dbReference type="GO" id="GO:0036088">
    <property type="term" value="P:D-serine catabolic process"/>
    <property type="evidence" value="ECO:0007669"/>
    <property type="project" value="TreeGrafter"/>
</dbReference>
<gene>
    <name evidence="2" type="ORF">D7V88_06215</name>
</gene>
<dbReference type="Gene3D" id="3.20.20.10">
    <property type="entry name" value="Alanine racemase"/>
    <property type="match status" value="1"/>
</dbReference>
<dbReference type="EMBL" id="RAVZ01000026">
    <property type="protein sequence ID" value="RKG92420.1"/>
    <property type="molecule type" value="Genomic_DNA"/>
</dbReference>
<dbReference type="Proteomes" id="UP000268094">
    <property type="component" value="Unassembled WGS sequence"/>
</dbReference>
<dbReference type="OrthoDB" id="9811417at2"/>
<evidence type="ECO:0000313" key="2">
    <source>
        <dbReference type="EMBL" id="RKG92420.1"/>
    </source>
</evidence>
<dbReference type="CDD" id="cd06813">
    <property type="entry name" value="PLPDE_III_DSD_D-TA_like_2"/>
    <property type="match status" value="1"/>
</dbReference>
<feature type="domain" description="Alanine racemase N-terminal" evidence="1">
    <location>
        <begin position="37"/>
        <end position="279"/>
    </location>
</feature>
<dbReference type="AlphaFoldDB" id="A0A3A8JKT5"/>
<dbReference type="GO" id="GO:0008721">
    <property type="term" value="F:D-serine ammonia-lyase activity"/>
    <property type="evidence" value="ECO:0007669"/>
    <property type="project" value="TreeGrafter"/>
</dbReference>
<protein>
    <submittedName>
        <fullName evidence="2">Amino acid deaminase/aldolase</fullName>
    </submittedName>
</protein>
<evidence type="ECO:0000259" key="1">
    <source>
        <dbReference type="Pfam" id="PF01168"/>
    </source>
</evidence>
<name>A0A3A8JKT5_9BACT</name>
<dbReference type="Pfam" id="PF01168">
    <property type="entry name" value="Ala_racemase_N"/>
    <property type="match status" value="1"/>
</dbReference>
<dbReference type="InterPro" id="IPR051466">
    <property type="entry name" value="D-amino_acid_metab_enzyme"/>
</dbReference>
<dbReference type="PANTHER" id="PTHR28004">
    <property type="entry name" value="ZGC:162816-RELATED"/>
    <property type="match status" value="1"/>
</dbReference>